<dbReference type="AlphaFoldDB" id="A0AB34S9V6"/>
<evidence type="ECO:0008006" key="5">
    <source>
        <dbReference type="Google" id="ProtNLM"/>
    </source>
</evidence>
<dbReference type="EMBL" id="JYGN01000006">
    <property type="protein sequence ID" value="KJQ63810.1"/>
    <property type="molecule type" value="Genomic_DNA"/>
</dbReference>
<proteinExistence type="predicted"/>
<feature type="transmembrane region" description="Helical" evidence="2">
    <location>
        <begin position="83"/>
        <end position="103"/>
    </location>
</feature>
<evidence type="ECO:0000256" key="2">
    <source>
        <dbReference type="SAM" id="Phobius"/>
    </source>
</evidence>
<evidence type="ECO:0000256" key="1">
    <source>
        <dbReference type="SAM" id="MobiDB-lite"/>
    </source>
</evidence>
<name>A0AB34S9V6_STRGN</name>
<reference evidence="3 4" key="1">
    <citation type="submission" date="2015-02" db="EMBL/GenBank/DDBJ databases">
        <title>Evolution of amylase-binding proteins of oral streptococcal species.</title>
        <authorList>
            <person name="Haase E.M."/>
        </authorList>
    </citation>
    <scope>NUCLEOTIDE SEQUENCE [LARGE SCALE GENOMIC DNA]</scope>
    <source>
        <strain evidence="4">UB10712</strain>
    </source>
</reference>
<feature type="transmembrane region" description="Helical" evidence="2">
    <location>
        <begin position="137"/>
        <end position="157"/>
    </location>
</feature>
<feature type="compositionally biased region" description="Basic and acidic residues" evidence="1">
    <location>
        <begin position="22"/>
        <end position="32"/>
    </location>
</feature>
<organism evidence="3 4">
    <name type="scientific">Streptococcus gordonii</name>
    <dbReference type="NCBI Taxonomy" id="1302"/>
    <lineage>
        <taxon>Bacteria</taxon>
        <taxon>Bacillati</taxon>
        <taxon>Bacillota</taxon>
        <taxon>Bacilli</taxon>
        <taxon>Lactobacillales</taxon>
        <taxon>Streptococcaceae</taxon>
        <taxon>Streptococcus</taxon>
    </lineage>
</organism>
<dbReference type="GeneID" id="93787231"/>
<protein>
    <recommendedName>
        <fullName evidence="5">Integral membrane protein</fullName>
    </recommendedName>
</protein>
<comment type="caution">
    <text evidence="3">The sequence shown here is derived from an EMBL/GenBank/DDBJ whole genome shotgun (WGS) entry which is preliminary data.</text>
</comment>
<sequence>MANEEKNQELSQTRNEVSPEIDNEKNKEKIEENQSIDEANGSEQVVKDSKEIKYTSALLSFSFFSSIIYLILFVSLFSIALPWGLVLLIFLGPSLICFLIATILTRIGMNNGNKGLLYASSGIYLISAFCAGDPDWYLFQIAPFVFAVLVLVGTLMAKEEKR</sequence>
<keyword evidence="2" id="KW-0812">Transmembrane</keyword>
<dbReference type="Proteomes" id="UP000033375">
    <property type="component" value="Unassembled WGS sequence"/>
</dbReference>
<accession>A0AB34S9V6</accession>
<feature type="transmembrane region" description="Helical" evidence="2">
    <location>
        <begin position="57"/>
        <end position="77"/>
    </location>
</feature>
<gene>
    <name evidence="3" type="ORF">TZ88_01454</name>
</gene>
<feature type="region of interest" description="Disordered" evidence="1">
    <location>
        <begin position="1"/>
        <end position="36"/>
    </location>
</feature>
<feature type="transmembrane region" description="Helical" evidence="2">
    <location>
        <begin position="115"/>
        <end position="131"/>
    </location>
</feature>
<keyword evidence="2" id="KW-1133">Transmembrane helix</keyword>
<keyword evidence="2" id="KW-0472">Membrane</keyword>
<dbReference type="RefSeq" id="WP_045634938.1">
    <property type="nucleotide sequence ID" value="NZ_CP077224.1"/>
</dbReference>
<evidence type="ECO:0000313" key="3">
    <source>
        <dbReference type="EMBL" id="KJQ63810.1"/>
    </source>
</evidence>
<evidence type="ECO:0000313" key="4">
    <source>
        <dbReference type="Proteomes" id="UP000033375"/>
    </source>
</evidence>